<accession>A0A1H7ZR10</accession>
<gene>
    <name evidence="3" type="ORF">SAMN04488505_105148</name>
</gene>
<dbReference type="OrthoDB" id="9794147at2"/>
<proteinExistence type="predicted"/>
<evidence type="ECO:0000313" key="4">
    <source>
        <dbReference type="Proteomes" id="UP000198984"/>
    </source>
</evidence>
<reference evidence="3 4" key="1">
    <citation type="submission" date="2016-10" db="EMBL/GenBank/DDBJ databases">
        <authorList>
            <person name="de Groot N.N."/>
        </authorList>
    </citation>
    <scope>NUCLEOTIDE SEQUENCE [LARGE SCALE GENOMIC DNA]</scope>
    <source>
        <strain evidence="3 4">DSM 21039</strain>
    </source>
</reference>
<feature type="domain" description="Lipid/polyisoprenoid-binding YceI-like" evidence="2">
    <location>
        <begin position="37"/>
        <end position="193"/>
    </location>
</feature>
<dbReference type="STRING" id="573321.SAMN04488505_105148"/>
<dbReference type="Proteomes" id="UP000198984">
    <property type="component" value="Unassembled WGS sequence"/>
</dbReference>
<protein>
    <submittedName>
        <fullName evidence="3">Polyisoprenoid-binding protein YceI</fullName>
    </submittedName>
</protein>
<name>A0A1H7ZR10_9BACT</name>
<dbReference type="SUPFAM" id="SSF101874">
    <property type="entry name" value="YceI-like"/>
    <property type="match status" value="1"/>
</dbReference>
<keyword evidence="1" id="KW-0732">Signal</keyword>
<dbReference type="Pfam" id="PF04264">
    <property type="entry name" value="YceI"/>
    <property type="match status" value="1"/>
</dbReference>
<dbReference type="AlphaFoldDB" id="A0A1H7ZR10"/>
<dbReference type="InterPro" id="IPR036761">
    <property type="entry name" value="TTHA0802/YceI-like_sf"/>
</dbReference>
<evidence type="ECO:0000259" key="2">
    <source>
        <dbReference type="SMART" id="SM00867"/>
    </source>
</evidence>
<dbReference type="EMBL" id="FOBB01000005">
    <property type="protein sequence ID" value="SEM59939.1"/>
    <property type="molecule type" value="Genomic_DNA"/>
</dbReference>
<dbReference type="RefSeq" id="WP_162277620.1">
    <property type="nucleotide sequence ID" value="NZ_FOBB01000005.1"/>
</dbReference>
<keyword evidence="4" id="KW-1185">Reference proteome</keyword>
<evidence type="ECO:0000256" key="1">
    <source>
        <dbReference type="SAM" id="SignalP"/>
    </source>
</evidence>
<dbReference type="Gene3D" id="2.40.128.110">
    <property type="entry name" value="Lipid/polyisoprenoid-binding, YceI-like"/>
    <property type="match status" value="1"/>
</dbReference>
<organism evidence="3 4">
    <name type="scientific">Chitinophaga rupis</name>
    <dbReference type="NCBI Taxonomy" id="573321"/>
    <lineage>
        <taxon>Bacteria</taxon>
        <taxon>Pseudomonadati</taxon>
        <taxon>Bacteroidota</taxon>
        <taxon>Chitinophagia</taxon>
        <taxon>Chitinophagales</taxon>
        <taxon>Chitinophagaceae</taxon>
        <taxon>Chitinophaga</taxon>
    </lineage>
</organism>
<evidence type="ECO:0000313" key="3">
    <source>
        <dbReference type="EMBL" id="SEM59939.1"/>
    </source>
</evidence>
<feature type="chain" id="PRO_5011519845" evidence="1">
    <location>
        <begin position="29"/>
        <end position="194"/>
    </location>
</feature>
<dbReference type="SMART" id="SM00867">
    <property type="entry name" value="YceI"/>
    <property type="match status" value="1"/>
</dbReference>
<dbReference type="InterPro" id="IPR007372">
    <property type="entry name" value="Lipid/polyisoprenoid-bd_YceI"/>
</dbReference>
<sequence>MKTGPSLTKIKTGILLFCMQLALTAAMAQVNYHAPGVHTVVNGTSTLHDWKMESSQGECTATFTIDAAGQLTGLTALRFTMPAQSLKSEHSGMDKNAYKALKTDKAPTLTYQLTTATVTPDGTVKCQGKLTLAGAVQETDLLATAKVNADKSITVKGSKKISMKTFNIDPPSFMMGTVKTGNDVTVSFELTLKK</sequence>
<feature type="signal peptide" evidence="1">
    <location>
        <begin position="1"/>
        <end position="28"/>
    </location>
</feature>